<protein>
    <recommendedName>
        <fullName evidence="2">ParB/Sulfiredoxin domain-containing protein</fullName>
    </recommendedName>
</protein>
<evidence type="ECO:0000313" key="1">
    <source>
        <dbReference type="EMBL" id="KKO08546.1"/>
    </source>
</evidence>
<proteinExistence type="predicted"/>
<organism evidence="1">
    <name type="scientific">marine sediment metagenome</name>
    <dbReference type="NCBI Taxonomy" id="412755"/>
    <lineage>
        <taxon>unclassified sequences</taxon>
        <taxon>metagenomes</taxon>
        <taxon>ecological metagenomes</taxon>
    </lineage>
</organism>
<dbReference type="AlphaFoldDB" id="A0A0F9VTU7"/>
<gene>
    <name evidence="1" type="ORF">LCGC14_0044860</name>
</gene>
<comment type="caution">
    <text evidence="1">The sequence shown here is derived from an EMBL/GenBank/DDBJ whole genome shotgun (WGS) entry which is preliminary data.</text>
</comment>
<accession>A0A0F9VTU7</accession>
<dbReference type="EMBL" id="LAZR01000009">
    <property type="protein sequence ID" value="KKO08546.1"/>
    <property type="molecule type" value="Genomic_DNA"/>
</dbReference>
<reference evidence="1" key="1">
    <citation type="journal article" date="2015" name="Nature">
        <title>Complex archaea that bridge the gap between prokaryotes and eukaryotes.</title>
        <authorList>
            <person name="Spang A."/>
            <person name="Saw J.H."/>
            <person name="Jorgensen S.L."/>
            <person name="Zaremba-Niedzwiedzka K."/>
            <person name="Martijn J."/>
            <person name="Lind A.E."/>
            <person name="van Eijk R."/>
            <person name="Schleper C."/>
            <person name="Guy L."/>
            <person name="Ettema T.J."/>
        </authorList>
    </citation>
    <scope>NUCLEOTIDE SEQUENCE</scope>
</reference>
<name>A0A0F9VTU7_9ZZZZ</name>
<evidence type="ECO:0008006" key="2">
    <source>
        <dbReference type="Google" id="ProtNLM"/>
    </source>
</evidence>
<sequence length="272" mass="30079">MSTAEFKIITPEIAQAMLVGNTINRPINRSHVDTIARDMKAGRYQMNGDPIRFDTDGTLLDGQHRLSAIVASGTYHNMLLVRGLPRESIKTIDSGMKRTNGQRLTMEGVKYANSVSAALNVMCCVAKNTPRGGLTSNELFSVYSAHPGIVESVRISVKSAVMPASFLSALHYIGCYTGYKEEADAFVETMISGIPAQNNDPAIALRERLIRAHTASRSIQRGLLMETMAAAWEAKRTHRETKVIKTKKERNLEFHGWNEHELFNGKVEDVAS</sequence>